<dbReference type="EMBL" id="JARAKH010000047">
    <property type="protein sequence ID" value="KAK8377303.1"/>
    <property type="molecule type" value="Genomic_DNA"/>
</dbReference>
<feature type="domain" description="Beta/gamma crystallin 'Greek key'" evidence="4">
    <location>
        <begin position="29"/>
        <end position="111"/>
    </location>
</feature>
<accession>A0AAW0SQB4</accession>
<protein>
    <recommendedName>
        <fullName evidence="4">Beta/gamma crystallin 'Greek key' domain-containing protein</fullName>
    </recommendedName>
</protein>
<evidence type="ECO:0000256" key="2">
    <source>
        <dbReference type="ARBA" id="ARBA00022737"/>
    </source>
</evidence>
<sequence>MFNNMKSLLLLLLATVATQAKEDRSYVYEVRVWTQPNYQGMYHDFNEKVPYLSSYNLDNAISSIKVKGVWLFYADPEYNTYVTSLVHWAWGLNYKENLHAIDDQISSLRYAGSQSNCNEAGYNLYEGEMFTKKDLYQTNDIPDLSQFHQDVKSVIIIGQSSWTFCEQANYNGRCVCLSAELHDSDYLSRLDVGFYQRISDLYLYNVKSVRKGCY</sequence>
<dbReference type="Gene3D" id="2.60.20.10">
    <property type="entry name" value="Crystallins"/>
    <property type="match status" value="2"/>
</dbReference>
<keyword evidence="6" id="KW-1185">Reference proteome</keyword>
<dbReference type="SUPFAM" id="SSF49695">
    <property type="entry name" value="gamma-Crystallin-like"/>
    <property type="match status" value="1"/>
</dbReference>
<dbReference type="SMART" id="SM00247">
    <property type="entry name" value="XTALbg"/>
    <property type="match status" value="2"/>
</dbReference>
<feature type="domain" description="Beta/gamma crystallin 'Greek key'" evidence="4">
    <location>
        <begin position="124"/>
        <end position="212"/>
    </location>
</feature>
<dbReference type="Pfam" id="PF00030">
    <property type="entry name" value="Crystall"/>
    <property type="match status" value="2"/>
</dbReference>
<organism evidence="5 6">
    <name type="scientific">Scylla paramamosain</name>
    <name type="common">Mud crab</name>
    <dbReference type="NCBI Taxonomy" id="85552"/>
    <lineage>
        <taxon>Eukaryota</taxon>
        <taxon>Metazoa</taxon>
        <taxon>Ecdysozoa</taxon>
        <taxon>Arthropoda</taxon>
        <taxon>Crustacea</taxon>
        <taxon>Multicrustacea</taxon>
        <taxon>Malacostraca</taxon>
        <taxon>Eumalacostraca</taxon>
        <taxon>Eucarida</taxon>
        <taxon>Decapoda</taxon>
        <taxon>Pleocyemata</taxon>
        <taxon>Brachyura</taxon>
        <taxon>Eubrachyura</taxon>
        <taxon>Portunoidea</taxon>
        <taxon>Portunidae</taxon>
        <taxon>Portuninae</taxon>
        <taxon>Scylla</taxon>
    </lineage>
</organism>
<proteinExistence type="inferred from homology"/>
<evidence type="ECO:0000313" key="5">
    <source>
        <dbReference type="EMBL" id="KAK8377303.1"/>
    </source>
</evidence>
<comment type="similarity">
    <text evidence="1">Belongs to the beta/gamma-crystallin family.</text>
</comment>
<evidence type="ECO:0000259" key="4">
    <source>
        <dbReference type="SMART" id="SM00247"/>
    </source>
</evidence>
<gene>
    <name evidence="5" type="ORF">O3P69_013738</name>
</gene>
<feature type="signal peptide" evidence="3">
    <location>
        <begin position="1"/>
        <end position="20"/>
    </location>
</feature>
<keyword evidence="3" id="KW-0732">Signal</keyword>
<evidence type="ECO:0000313" key="6">
    <source>
        <dbReference type="Proteomes" id="UP001487740"/>
    </source>
</evidence>
<reference evidence="5 6" key="1">
    <citation type="submission" date="2023-03" db="EMBL/GenBank/DDBJ databases">
        <title>High-quality genome of Scylla paramamosain provides insights in environmental adaptation.</title>
        <authorList>
            <person name="Zhang L."/>
        </authorList>
    </citation>
    <scope>NUCLEOTIDE SEQUENCE [LARGE SCALE GENOMIC DNA]</scope>
    <source>
        <strain evidence="5">LZ_2023a</strain>
        <tissue evidence="5">Muscle</tissue>
    </source>
</reference>
<dbReference type="AlphaFoldDB" id="A0AAW0SQB4"/>
<dbReference type="InterPro" id="IPR001064">
    <property type="entry name" value="Beta/gamma_crystallin"/>
</dbReference>
<name>A0AAW0SQB4_SCYPA</name>
<feature type="chain" id="PRO_5044716939" description="Beta/gamma crystallin 'Greek key' domain-containing protein" evidence="3">
    <location>
        <begin position="21"/>
        <end position="214"/>
    </location>
</feature>
<dbReference type="Proteomes" id="UP001487740">
    <property type="component" value="Unassembled WGS sequence"/>
</dbReference>
<evidence type="ECO:0000256" key="3">
    <source>
        <dbReference type="SAM" id="SignalP"/>
    </source>
</evidence>
<comment type="caution">
    <text evidence="5">The sequence shown here is derived from an EMBL/GenBank/DDBJ whole genome shotgun (WGS) entry which is preliminary data.</text>
</comment>
<evidence type="ECO:0000256" key="1">
    <source>
        <dbReference type="ARBA" id="ARBA00009646"/>
    </source>
</evidence>
<keyword evidence="2" id="KW-0677">Repeat</keyword>
<dbReference type="InterPro" id="IPR011024">
    <property type="entry name" value="G_crystallin-like"/>
</dbReference>
<dbReference type="EMBL" id="JARAKH010000047">
    <property type="protein sequence ID" value="KAK8377305.1"/>
    <property type="molecule type" value="Genomic_DNA"/>
</dbReference>